<evidence type="ECO:0000313" key="5">
    <source>
        <dbReference type="Proteomes" id="UP001497522"/>
    </source>
</evidence>
<evidence type="ECO:0000313" key="4">
    <source>
        <dbReference type="EMBL" id="CAK9870917.1"/>
    </source>
</evidence>
<reference evidence="4 5" key="1">
    <citation type="submission" date="2024-03" db="EMBL/GenBank/DDBJ databases">
        <authorList>
            <consortium name="ELIXIR-Norway"/>
            <consortium name="Elixir Norway"/>
        </authorList>
    </citation>
    <scope>NUCLEOTIDE SEQUENCE [LARGE SCALE GENOMIC DNA]</scope>
</reference>
<feature type="region of interest" description="Disordered" evidence="2">
    <location>
        <begin position="323"/>
        <end position="453"/>
    </location>
</feature>
<gene>
    <name evidence="4" type="ORF">CSSPJE1EN2_LOCUS13585</name>
</gene>
<feature type="compositionally biased region" description="Polar residues" evidence="2">
    <location>
        <begin position="422"/>
        <end position="445"/>
    </location>
</feature>
<dbReference type="InterPro" id="IPR015940">
    <property type="entry name" value="UBA"/>
</dbReference>
<dbReference type="PROSITE" id="PS50030">
    <property type="entry name" value="UBA"/>
    <property type="match status" value="1"/>
</dbReference>
<accession>A0ABP1B6Z4</accession>
<feature type="domain" description="UBA" evidence="3">
    <location>
        <begin position="486"/>
        <end position="530"/>
    </location>
</feature>
<feature type="region of interest" description="Disordered" evidence="2">
    <location>
        <begin position="43"/>
        <end position="66"/>
    </location>
</feature>
<proteinExistence type="predicted"/>
<dbReference type="EMBL" id="OZ023703">
    <property type="protein sequence ID" value="CAK9870917.1"/>
    <property type="molecule type" value="Genomic_DNA"/>
</dbReference>
<dbReference type="Pfam" id="PF07223">
    <property type="entry name" value="DUF1421"/>
    <property type="match status" value="1"/>
</dbReference>
<sequence>MHAEHAPSSSNKGGGTTTHGYKSAVAGPVFDFGNDDLLPSFEFQPAAEARKSTTTQQVDDRARRNLSPSPLVSYPVAFFFSSLETQVVATVERTMKKYADNLLHVLEGMSGRLSQLEFNSQRIEHTVGKLKVESADHHGATDGKLRSLENMVREVQRGVQVLRDKQEIVEEQLKLAKLQHDSKMEAHVSSAAPVQTVVESQTQQQNVVLTPQQQAHQQLLPQHSQQLQVQAMPLTLQLEPHYQPQTLSQPLLSQPQQQAHQQLPTQHSQQLQLQATPQTSLPEPQYQPQALPQPLQSQPQQLTHPIPQQQVNQSPQLPLQLQYQHLQQQSGQPEAQHQPHMQASHQPQLHRQHPPQSEIQYQQPQTQLQLQQQQFYGQQQYGSLQSDVPSYSPQPPGKYSSEKVLAYLPEGYGNRPFPQPLPQTQQHSPNLSSDQTYDLSGNNRVPNAGSYPLFPTAQPLTGNNISNSASNMGSSSGTPSSTNRVTIDEVINKVASMGFSKDQVHTAIRKLTENGQSVDLNIVLDKLMNGGGDASELQSQKGWYNQ</sequence>
<name>A0ABP1B6Z4_9BRYO</name>
<feature type="region of interest" description="Disordered" evidence="2">
    <location>
        <begin position="249"/>
        <end position="302"/>
    </location>
</feature>
<evidence type="ECO:0000256" key="1">
    <source>
        <dbReference type="SAM" id="Coils"/>
    </source>
</evidence>
<feature type="coiled-coil region" evidence="1">
    <location>
        <begin position="145"/>
        <end position="179"/>
    </location>
</feature>
<dbReference type="Proteomes" id="UP001497522">
    <property type="component" value="Chromosome 2"/>
</dbReference>
<feature type="compositionally biased region" description="Low complexity" evidence="2">
    <location>
        <begin position="323"/>
        <end position="333"/>
    </location>
</feature>
<keyword evidence="1" id="KW-0175">Coiled coil</keyword>
<evidence type="ECO:0000259" key="3">
    <source>
        <dbReference type="PROSITE" id="PS50030"/>
    </source>
</evidence>
<evidence type="ECO:0000256" key="2">
    <source>
        <dbReference type="SAM" id="MobiDB-lite"/>
    </source>
</evidence>
<organism evidence="4 5">
    <name type="scientific">Sphagnum jensenii</name>
    <dbReference type="NCBI Taxonomy" id="128206"/>
    <lineage>
        <taxon>Eukaryota</taxon>
        <taxon>Viridiplantae</taxon>
        <taxon>Streptophyta</taxon>
        <taxon>Embryophyta</taxon>
        <taxon>Bryophyta</taxon>
        <taxon>Sphagnophytina</taxon>
        <taxon>Sphagnopsida</taxon>
        <taxon>Sphagnales</taxon>
        <taxon>Sphagnaceae</taxon>
        <taxon>Sphagnum</taxon>
    </lineage>
</organism>
<dbReference type="PANTHER" id="PTHR31805:SF14">
    <property type="entry name" value="RECEPTOR-LIKE KINASE, PUTATIVE (DUF1421)-RELATED"/>
    <property type="match status" value="1"/>
</dbReference>
<feature type="compositionally biased region" description="Low complexity" evidence="2">
    <location>
        <begin position="354"/>
        <end position="385"/>
    </location>
</feature>
<dbReference type="InterPro" id="IPR010820">
    <property type="entry name" value="DUF1421"/>
</dbReference>
<protein>
    <recommendedName>
        <fullName evidence="3">UBA domain-containing protein</fullName>
    </recommendedName>
</protein>
<dbReference type="PANTHER" id="PTHR31805">
    <property type="entry name" value="RECEPTOR-LIKE KINASE, PUTATIVE (DUF1421)-RELATED"/>
    <property type="match status" value="1"/>
</dbReference>
<feature type="region of interest" description="Disordered" evidence="2">
    <location>
        <begin position="1"/>
        <end position="20"/>
    </location>
</feature>
<keyword evidence="5" id="KW-1185">Reference proteome</keyword>